<feature type="transmembrane region" description="Helical" evidence="1">
    <location>
        <begin position="120"/>
        <end position="138"/>
    </location>
</feature>
<name>E4RZT3_LEAB4</name>
<keyword evidence="1" id="KW-0472">Membrane</keyword>
<dbReference type="AlphaFoldDB" id="E4RZT3"/>
<evidence type="ECO:0000313" key="3">
    <source>
        <dbReference type="Proteomes" id="UP000007435"/>
    </source>
</evidence>
<reference evidence="2 3" key="2">
    <citation type="journal article" date="2011" name="Stand. Genomic Sci.">
        <title>Complete genome sequence of Leadbetterella byssophila type strain (4M15).</title>
        <authorList>
            <person name="Abt B."/>
            <person name="Teshima H."/>
            <person name="Lucas S."/>
            <person name="Lapidus A."/>
            <person name="Del Rio T.G."/>
            <person name="Nolan M."/>
            <person name="Tice H."/>
            <person name="Cheng J.F."/>
            <person name="Pitluck S."/>
            <person name="Liolios K."/>
            <person name="Pagani I."/>
            <person name="Ivanova N."/>
            <person name="Mavromatis K."/>
            <person name="Pati A."/>
            <person name="Tapia R."/>
            <person name="Han C."/>
            <person name="Goodwin L."/>
            <person name="Chen A."/>
            <person name="Palaniappan K."/>
            <person name="Land M."/>
            <person name="Hauser L."/>
            <person name="Chang Y.J."/>
            <person name="Jeffries C.D."/>
            <person name="Rohde M."/>
            <person name="Goker M."/>
            <person name="Tindall B.J."/>
            <person name="Detter J.C."/>
            <person name="Woyke T."/>
            <person name="Bristow J."/>
            <person name="Eisen J.A."/>
            <person name="Markowitz V."/>
            <person name="Hugenholtz P."/>
            <person name="Klenk H.P."/>
            <person name="Kyrpides N.C."/>
        </authorList>
    </citation>
    <scope>NUCLEOTIDE SEQUENCE [LARGE SCALE GENOMIC DNA]</scope>
    <source>
        <strain evidence="3">DSM 17132 / JCM 16389 / KACC 11308 / NBRC 106382 / 4M15</strain>
    </source>
</reference>
<dbReference type="HOGENOM" id="CLU_134903_1_0_10"/>
<keyword evidence="1" id="KW-0812">Transmembrane</keyword>
<accession>E4RZT3</accession>
<evidence type="ECO:0000256" key="1">
    <source>
        <dbReference type="SAM" id="Phobius"/>
    </source>
</evidence>
<keyword evidence="1" id="KW-1133">Transmembrane helix</keyword>
<evidence type="ECO:0000313" key="2">
    <source>
        <dbReference type="EMBL" id="ADQ19225.1"/>
    </source>
</evidence>
<feature type="transmembrane region" description="Helical" evidence="1">
    <location>
        <begin position="44"/>
        <end position="65"/>
    </location>
</feature>
<protein>
    <recommendedName>
        <fullName evidence="4">Cytochrome B</fullName>
    </recommendedName>
</protein>
<dbReference type="STRING" id="649349.Lbys_3577"/>
<organism evidence="2 3">
    <name type="scientific">Leadbetterella byssophila (strain DSM 17132 / JCM 16389 / KACC 11308 / NBRC 106382 / 4M15)</name>
    <dbReference type="NCBI Taxonomy" id="649349"/>
    <lineage>
        <taxon>Bacteria</taxon>
        <taxon>Pseudomonadati</taxon>
        <taxon>Bacteroidota</taxon>
        <taxon>Cytophagia</taxon>
        <taxon>Cytophagales</taxon>
        <taxon>Leadbetterellaceae</taxon>
        <taxon>Leadbetterella</taxon>
    </lineage>
</organism>
<dbReference type="Proteomes" id="UP000007435">
    <property type="component" value="Chromosome"/>
</dbReference>
<dbReference type="eggNOG" id="ENOG503196E">
    <property type="taxonomic scope" value="Bacteria"/>
</dbReference>
<gene>
    <name evidence="2" type="ordered locus">Lbys_3577</name>
</gene>
<dbReference type="RefSeq" id="WP_013410246.1">
    <property type="nucleotide sequence ID" value="NC_014655.1"/>
</dbReference>
<keyword evidence="3" id="KW-1185">Reference proteome</keyword>
<dbReference type="KEGG" id="lby:Lbys_3577"/>
<proteinExistence type="predicted"/>
<sequence>MYPHLLATHNALRWVFLAFLLVSLVQSYSGWFGNKSYTKQANTIKTITVSLVHLQLIVGLILYFVSPLVAGFLENVGAGMKEKDLRFFGMEHFIMMVFAVIAITIGSAKSKRQASDTAKYKTIAIWFTVALVLILLAAPSEFSPMNYRPNFRSF</sequence>
<reference key="1">
    <citation type="submission" date="2010-11" db="EMBL/GenBank/DDBJ databases">
        <title>The complete genome of Leadbetterella byssophila DSM 17132.</title>
        <authorList>
            <consortium name="US DOE Joint Genome Institute (JGI-PGF)"/>
            <person name="Lucas S."/>
            <person name="Copeland A."/>
            <person name="Lapidus A."/>
            <person name="Glavina del Rio T."/>
            <person name="Dalin E."/>
            <person name="Tice H."/>
            <person name="Bruce D."/>
            <person name="Goodwin L."/>
            <person name="Pitluck S."/>
            <person name="Kyrpides N."/>
            <person name="Mavromatis K."/>
            <person name="Ivanova N."/>
            <person name="Teshima H."/>
            <person name="Brettin T."/>
            <person name="Detter J.C."/>
            <person name="Han C."/>
            <person name="Tapia R."/>
            <person name="Land M."/>
            <person name="Hauser L."/>
            <person name="Markowitz V."/>
            <person name="Cheng J.-F."/>
            <person name="Hugenholtz P."/>
            <person name="Woyke T."/>
            <person name="Wu D."/>
            <person name="Tindall B."/>
            <person name="Pomrenke H.G."/>
            <person name="Brambilla E."/>
            <person name="Klenk H.-P."/>
            <person name="Eisen J.A."/>
        </authorList>
    </citation>
    <scope>NUCLEOTIDE SEQUENCE [LARGE SCALE GENOMIC DNA]</scope>
    <source>
        <strain>DSM 17132</strain>
    </source>
</reference>
<dbReference type="EMBL" id="CP002305">
    <property type="protein sequence ID" value="ADQ19225.1"/>
    <property type="molecule type" value="Genomic_DNA"/>
</dbReference>
<dbReference type="OrthoDB" id="329514at2"/>
<feature type="transmembrane region" description="Helical" evidence="1">
    <location>
        <begin position="12"/>
        <end position="32"/>
    </location>
</feature>
<feature type="transmembrane region" description="Helical" evidence="1">
    <location>
        <begin position="85"/>
        <end position="108"/>
    </location>
</feature>
<evidence type="ECO:0008006" key="4">
    <source>
        <dbReference type="Google" id="ProtNLM"/>
    </source>
</evidence>